<feature type="region of interest" description="Disordered" evidence="1">
    <location>
        <begin position="255"/>
        <end position="280"/>
    </location>
</feature>
<keyword evidence="4" id="KW-1185">Reference proteome</keyword>
<dbReference type="EMBL" id="KV454406">
    <property type="protein sequence ID" value="ODQ68457.1"/>
    <property type="molecule type" value="Genomic_DNA"/>
</dbReference>
<dbReference type="InterPro" id="IPR007557">
    <property type="entry name" value="PSP1_C"/>
</dbReference>
<protein>
    <submittedName>
        <fullName evidence="3">PSP1-domain-containing protein</fullName>
    </submittedName>
</protein>
<dbReference type="Pfam" id="PF04468">
    <property type="entry name" value="PSP1"/>
    <property type="match status" value="1"/>
</dbReference>
<dbReference type="GO" id="GO:0005737">
    <property type="term" value="C:cytoplasm"/>
    <property type="evidence" value="ECO:0007669"/>
    <property type="project" value="TreeGrafter"/>
</dbReference>
<feature type="compositionally biased region" description="Polar residues" evidence="1">
    <location>
        <begin position="257"/>
        <end position="266"/>
    </location>
</feature>
<accession>A0A1E3PUD5</accession>
<evidence type="ECO:0000256" key="1">
    <source>
        <dbReference type="SAM" id="MobiDB-lite"/>
    </source>
</evidence>
<feature type="compositionally biased region" description="Low complexity" evidence="1">
    <location>
        <begin position="17"/>
        <end position="32"/>
    </location>
</feature>
<dbReference type="PANTHER" id="PTHR43830">
    <property type="entry name" value="PROTEIN PSP1"/>
    <property type="match status" value="1"/>
</dbReference>
<dbReference type="NCBIfam" id="NF041131">
    <property type="entry name" value="RicT_YaaT_fam"/>
    <property type="match status" value="1"/>
</dbReference>
<evidence type="ECO:0000313" key="4">
    <source>
        <dbReference type="Proteomes" id="UP000095009"/>
    </source>
</evidence>
<feature type="compositionally biased region" description="Low complexity" evidence="1">
    <location>
        <begin position="67"/>
        <end position="78"/>
    </location>
</feature>
<sequence>MESRLSDRGNSRSGIKTSGSPLSQLSSSSPTSASPPYPSSTIPMISGSVHDSLSSELALGSAQYEWPSSYSSQTQPKSSGRRTPGATSVSTTNAGWVYDSVSRRSSYPIDPLKLDNIHHATLERKRSQSPLSLQKLALDTSAHVVSPTSTGTKLYDTLTSQVHSSGISGSPRTLPKVHGLDFFTSPPSTVEASTATTPVVSRRLSNVLNESNHGPVSSNNPASPSSSLLFNSIWSKTRESETSSGTVYDQALVTGRPSESNTSSMQVFMPSPSHSHDQSGSVFQHKRSMTSGEGSSMTADHKLNTYSRSSISADSVYNNSQYASRRHTYPTHLDIPLYTSFSSSTQPNHQLSSQFNHAMSFDSQSTSLEQQVGVSSNITDGSYSSTIPNFPMANAPGHLPYGYIQNQHRPQQLSQQQLHQIQQQQLQSRQLQSQQLELQQQQRHLIEQNNYLAGRRRSNSSVVSNPWGNNMTPYQYGGGSSNPIIMPDGNMQLPLSLPDLNSNDISDSFGVGFGANMGAAGISGSLTEMAEMVPIQVDDPEINAYFEGDFGLDLRFEFMADGSATLDEIANLDTQALNDKSKDNSLTDKNDLSLRVTHNKYYIVKFKKGRIDVFYVLAGSIVSTHPGDLVIVDADRGRDLGKVYREVTRDTAHELKLALQRLQMAVVQPNEEMNISGESGQLQPPAPGLPATSAITTAMIMPKQILRFAQRTEINQLKLKMYEEAKSEQLCRLKVEEKNLDMNIVNAEFQWDKRKLTFFYKAAKRVDFRDLVRDLFRVYKTRIWMCAVNSNKEVIICR</sequence>
<dbReference type="InterPro" id="IPR047767">
    <property type="entry name" value="PSP1-like"/>
</dbReference>
<evidence type="ECO:0000259" key="2">
    <source>
        <dbReference type="PROSITE" id="PS51411"/>
    </source>
</evidence>
<reference evidence="3 4" key="1">
    <citation type="journal article" date="2016" name="Proc. Natl. Acad. Sci. U.S.A.">
        <title>Comparative genomics of biotechnologically important yeasts.</title>
        <authorList>
            <person name="Riley R."/>
            <person name="Haridas S."/>
            <person name="Wolfe K.H."/>
            <person name="Lopes M.R."/>
            <person name="Hittinger C.T."/>
            <person name="Goeker M."/>
            <person name="Salamov A.A."/>
            <person name="Wisecaver J.H."/>
            <person name="Long T.M."/>
            <person name="Calvey C.H."/>
            <person name="Aerts A.L."/>
            <person name="Barry K.W."/>
            <person name="Choi C."/>
            <person name="Clum A."/>
            <person name="Coughlan A.Y."/>
            <person name="Deshpande S."/>
            <person name="Douglass A.P."/>
            <person name="Hanson S.J."/>
            <person name="Klenk H.-P."/>
            <person name="LaButti K.M."/>
            <person name="Lapidus A."/>
            <person name="Lindquist E.A."/>
            <person name="Lipzen A.M."/>
            <person name="Meier-Kolthoff J.P."/>
            <person name="Ohm R.A."/>
            <person name="Otillar R.P."/>
            <person name="Pangilinan J.L."/>
            <person name="Peng Y."/>
            <person name="Rokas A."/>
            <person name="Rosa C.A."/>
            <person name="Scheuner C."/>
            <person name="Sibirny A.A."/>
            <person name="Slot J.C."/>
            <person name="Stielow J.B."/>
            <person name="Sun H."/>
            <person name="Kurtzman C.P."/>
            <person name="Blackwell M."/>
            <person name="Grigoriev I.V."/>
            <person name="Jeffries T.W."/>
        </authorList>
    </citation>
    <scope>NUCLEOTIDE SEQUENCE [LARGE SCALE GENOMIC DNA]</scope>
    <source>
        <strain evidence="3 4">DSM 6958</strain>
    </source>
</reference>
<dbReference type="OrthoDB" id="243127at2759"/>
<dbReference type="Proteomes" id="UP000095009">
    <property type="component" value="Unassembled WGS sequence"/>
</dbReference>
<gene>
    <name evidence="3" type="ORF">NADFUDRAFT_68678</name>
</gene>
<dbReference type="PROSITE" id="PS51411">
    <property type="entry name" value="PSP1_C"/>
    <property type="match status" value="1"/>
</dbReference>
<evidence type="ECO:0000313" key="3">
    <source>
        <dbReference type="EMBL" id="ODQ68457.1"/>
    </source>
</evidence>
<dbReference type="AlphaFoldDB" id="A0A1E3PUD5"/>
<organism evidence="3 4">
    <name type="scientific">Nadsonia fulvescens var. elongata DSM 6958</name>
    <dbReference type="NCBI Taxonomy" id="857566"/>
    <lineage>
        <taxon>Eukaryota</taxon>
        <taxon>Fungi</taxon>
        <taxon>Dikarya</taxon>
        <taxon>Ascomycota</taxon>
        <taxon>Saccharomycotina</taxon>
        <taxon>Dipodascomycetes</taxon>
        <taxon>Dipodascales</taxon>
        <taxon>Dipodascales incertae sedis</taxon>
        <taxon>Nadsonia</taxon>
    </lineage>
</organism>
<feature type="region of interest" description="Disordered" evidence="1">
    <location>
        <begin position="66"/>
        <end position="91"/>
    </location>
</feature>
<dbReference type="PANTHER" id="PTHR43830:SF3">
    <property type="entry name" value="PROTEIN PSP1"/>
    <property type="match status" value="1"/>
</dbReference>
<name>A0A1E3PUD5_9ASCO</name>
<feature type="region of interest" description="Disordered" evidence="1">
    <location>
        <begin position="1"/>
        <end position="47"/>
    </location>
</feature>
<feature type="compositionally biased region" description="Basic and acidic residues" evidence="1">
    <location>
        <begin position="1"/>
        <end position="10"/>
    </location>
</feature>
<feature type="domain" description="PSP1 C-terminal" evidence="2">
    <location>
        <begin position="703"/>
        <end position="788"/>
    </location>
</feature>
<proteinExistence type="predicted"/>